<dbReference type="PANTHER" id="PTHR43433">
    <property type="entry name" value="HYDROLASE, ALPHA/BETA FOLD FAMILY PROTEIN"/>
    <property type="match status" value="1"/>
</dbReference>
<dbReference type="Proteomes" id="UP000317039">
    <property type="component" value="Chromosome"/>
</dbReference>
<name>A0A516NLU4_9NOCA</name>
<sequence length="263" mass="28152">MQECFMWTTTDSVISADGTRIVFHTLGDGPPLVVMHGALVTVETYYPMAELLATDYRVVVVCRRGYRPSGSGTQPRIFARQVEDLAAVLECQHGPSFVFGHSAGGLVTLEALAAGVSSIRRFALYEAPLTLAGGPLRPILERARELVADSPAASVIEFFRAILDLPVPEGVLRSMGAAMADRAPGLIADLECLTAMDPDVNRWSAVDIPALLLAGAASDRYGAEGMRKLDAVLPDSRLTVLAGLTHNPDDFTSVAAGLREFFH</sequence>
<dbReference type="Gene3D" id="3.40.50.1820">
    <property type="entry name" value="alpha/beta hydrolase"/>
    <property type="match status" value="1"/>
</dbReference>
<gene>
    <name evidence="2" type="ORF">FOH10_15220</name>
</gene>
<dbReference type="AlphaFoldDB" id="A0A516NLU4"/>
<evidence type="ECO:0000313" key="2">
    <source>
        <dbReference type="EMBL" id="QDP79859.1"/>
    </source>
</evidence>
<protein>
    <submittedName>
        <fullName evidence="2">Alpha/beta hydrolase</fullName>
    </submittedName>
</protein>
<dbReference type="Pfam" id="PF12697">
    <property type="entry name" value="Abhydrolase_6"/>
    <property type="match status" value="1"/>
</dbReference>
<feature type="domain" description="AB hydrolase-1" evidence="1">
    <location>
        <begin position="32"/>
        <end position="248"/>
    </location>
</feature>
<dbReference type="EMBL" id="CP041695">
    <property type="protein sequence ID" value="QDP79859.1"/>
    <property type="molecule type" value="Genomic_DNA"/>
</dbReference>
<keyword evidence="2" id="KW-0378">Hydrolase</keyword>
<dbReference type="PANTHER" id="PTHR43433:SF5">
    <property type="entry name" value="AB HYDROLASE-1 DOMAIN-CONTAINING PROTEIN"/>
    <property type="match status" value="1"/>
</dbReference>
<dbReference type="GO" id="GO:0016787">
    <property type="term" value="F:hydrolase activity"/>
    <property type="evidence" value="ECO:0007669"/>
    <property type="project" value="UniProtKB-KW"/>
</dbReference>
<dbReference type="KEGG" id="nod:FOH10_15220"/>
<dbReference type="InterPro" id="IPR050471">
    <property type="entry name" value="AB_hydrolase"/>
</dbReference>
<evidence type="ECO:0000313" key="3">
    <source>
        <dbReference type="Proteomes" id="UP000317039"/>
    </source>
</evidence>
<dbReference type="InterPro" id="IPR000073">
    <property type="entry name" value="AB_hydrolase_1"/>
</dbReference>
<organism evidence="2 3">
    <name type="scientific">Nocardia otitidiscaviarum</name>
    <dbReference type="NCBI Taxonomy" id="1823"/>
    <lineage>
        <taxon>Bacteria</taxon>
        <taxon>Bacillati</taxon>
        <taxon>Actinomycetota</taxon>
        <taxon>Actinomycetes</taxon>
        <taxon>Mycobacteriales</taxon>
        <taxon>Nocardiaceae</taxon>
        <taxon>Nocardia</taxon>
    </lineage>
</organism>
<reference evidence="2 3" key="1">
    <citation type="submission" date="2019-07" db="EMBL/GenBank/DDBJ databases">
        <title>Complete Genome Sequence and Methylome Analysis of Nocardia otitidis-caviarum NEB252.</title>
        <authorList>
            <person name="Fomenkov A."/>
            <person name="Anton B.P."/>
            <person name="Vincze T."/>
            <person name="Roberts R.J."/>
        </authorList>
    </citation>
    <scope>NUCLEOTIDE SEQUENCE [LARGE SCALE GENOMIC DNA]</scope>
    <source>
        <strain evidence="2 3">NEB252</strain>
    </source>
</reference>
<dbReference type="SUPFAM" id="SSF53474">
    <property type="entry name" value="alpha/beta-Hydrolases"/>
    <property type="match status" value="1"/>
</dbReference>
<evidence type="ECO:0000259" key="1">
    <source>
        <dbReference type="Pfam" id="PF12697"/>
    </source>
</evidence>
<proteinExistence type="predicted"/>
<accession>A0A516NLU4</accession>
<dbReference type="InterPro" id="IPR029058">
    <property type="entry name" value="AB_hydrolase_fold"/>
</dbReference>